<evidence type="ECO:0000256" key="2">
    <source>
        <dbReference type="ARBA" id="ARBA00023125"/>
    </source>
</evidence>
<dbReference type="AlphaFoldDB" id="A0A0W7TTX2"/>
<dbReference type="CDD" id="cd01392">
    <property type="entry name" value="HTH_LacI"/>
    <property type="match status" value="1"/>
</dbReference>
<evidence type="ECO:0000313" key="11">
    <source>
        <dbReference type="Proteomes" id="UP000449193"/>
    </source>
</evidence>
<reference evidence="6 10" key="3">
    <citation type="submission" date="2019-08" db="EMBL/GenBank/DDBJ databases">
        <title>In-depth cultivation of the pig gut microbiome towards novel bacterial diversity and tailored functional studies.</title>
        <authorList>
            <person name="Wylensek D."/>
            <person name="Hitch T.C.A."/>
            <person name="Clavel T."/>
        </authorList>
    </citation>
    <scope>NUCLEOTIDE SEQUENCE [LARGE SCALE GENOMIC DNA]</scope>
    <source>
        <strain evidence="6 10">WCA3-601-WT-6J</strain>
    </source>
</reference>
<dbReference type="GeneID" id="42856342"/>
<dbReference type="PROSITE" id="PS50932">
    <property type="entry name" value="HTH_LACI_2"/>
    <property type="match status" value="1"/>
</dbReference>
<evidence type="ECO:0000259" key="4">
    <source>
        <dbReference type="PROSITE" id="PS50932"/>
    </source>
</evidence>
<dbReference type="Proteomes" id="UP000053433">
    <property type="component" value="Unassembled WGS sequence"/>
</dbReference>
<proteinExistence type="predicted"/>
<dbReference type="SUPFAM" id="SSF47413">
    <property type="entry name" value="lambda repressor-like DNA-binding domains"/>
    <property type="match status" value="1"/>
</dbReference>
<dbReference type="EMBL" id="WMZR01000001">
    <property type="protein sequence ID" value="MTS50068.1"/>
    <property type="molecule type" value="Genomic_DNA"/>
</dbReference>
<sequence>MKKATSQDVAELAGVSQATVSLILNNSDKITFSNETKERVLAAAQKLNYRLPQRKKQREKKASNMLLVLTPTLTNQYYAELIQAIEDYADTLDYRVIVCNTFRKPDLEKFYLDTFVGAHVDGIIYTFLPSFPRLVEQISSSTPTVIIGEKLDDLSICSIELSNVNAGAMLAEHLYQLGHRKLVFISTPFNQLTLAREQRLEGIRKQLELHGVTDGLEVLVADRQAEADSQDDGLPYEYSVGRQLTAELIRRESMATALIGVNDMTALGILSELAAQGLRVPRDFSVCGFDNIFSSSITTPGLTTIDHHLRTRCQAAVDMVITQSTPSRIPTPFVNKIEYTPQLIVRSSTGQSPTHRSSEKI</sequence>
<evidence type="ECO:0000256" key="1">
    <source>
        <dbReference type="ARBA" id="ARBA00023015"/>
    </source>
</evidence>
<gene>
    <name evidence="5" type="ORF">ASJ35_03160</name>
    <name evidence="6" type="ORF">FYJ76_00515</name>
    <name evidence="8" type="ORF">GMD52_00740</name>
    <name evidence="7" type="ORF">GMD59_04015</name>
</gene>
<protein>
    <submittedName>
        <fullName evidence="7">LacI family DNA-binding transcriptional regulator</fullName>
    </submittedName>
    <submittedName>
        <fullName evidence="6">LacI family transcriptional regulator</fullName>
    </submittedName>
</protein>
<evidence type="ECO:0000313" key="6">
    <source>
        <dbReference type="EMBL" id="MST90426.1"/>
    </source>
</evidence>
<dbReference type="Proteomes" id="UP000431913">
    <property type="component" value="Unassembled WGS sequence"/>
</dbReference>
<keyword evidence="2 7" id="KW-0238">DNA-binding</keyword>
<evidence type="ECO:0000313" key="7">
    <source>
        <dbReference type="EMBL" id="MTS26452.1"/>
    </source>
</evidence>
<evidence type="ECO:0000313" key="12">
    <source>
        <dbReference type="Proteomes" id="UP000472755"/>
    </source>
</evidence>
<evidence type="ECO:0000313" key="5">
    <source>
        <dbReference type="EMBL" id="KUE77293.1"/>
    </source>
</evidence>
<reference evidence="11 12" key="2">
    <citation type="journal article" date="2019" name="Nat. Med.">
        <title>A library of human gut bacterial isolates paired with longitudinal multiomics data enables mechanistic microbiome research.</title>
        <authorList>
            <person name="Poyet M."/>
            <person name="Groussin M."/>
            <person name="Gibbons S.M."/>
            <person name="Avila-Pacheco J."/>
            <person name="Jiang X."/>
            <person name="Kearney S.M."/>
            <person name="Perrotta A.R."/>
            <person name="Berdy B."/>
            <person name="Zhao S."/>
            <person name="Lieberman T.D."/>
            <person name="Swanson P.K."/>
            <person name="Smith M."/>
            <person name="Roesemann S."/>
            <person name="Alexander J.E."/>
            <person name="Rich S.A."/>
            <person name="Livny J."/>
            <person name="Vlamakis H."/>
            <person name="Clish C."/>
            <person name="Bullock K."/>
            <person name="Deik A."/>
            <person name="Scott J."/>
            <person name="Pierce K.A."/>
            <person name="Xavier R.J."/>
            <person name="Alm E.J."/>
        </authorList>
    </citation>
    <scope>NUCLEOTIDE SEQUENCE [LARGE SCALE GENOMIC DNA]</scope>
    <source>
        <strain evidence="7 12">BIOML-A4</strain>
        <strain evidence="8 11">BIOML-A7</strain>
    </source>
</reference>
<dbReference type="SUPFAM" id="SSF53822">
    <property type="entry name" value="Periplasmic binding protein-like I"/>
    <property type="match status" value="1"/>
</dbReference>
<keyword evidence="3" id="KW-0804">Transcription</keyword>
<name>A0A0W7TTX2_9FIRM</name>
<dbReference type="Pfam" id="PF00356">
    <property type="entry name" value="LacI"/>
    <property type="match status" value="1"/>
</dbReference>
<comment type="caution">
    <text evidence="5">The sequence shown here is derived from an EMBL/GenBank/DDBJ whole genome shotgun (WGS) entry which is preliminary data.</text>
</comment>
<dbReference type="GO" id="GO:0003700">
    <property type="term" value="F:DNA-binding transcription factor activity"/>
    <property type="evidence" value="ECO:0007669"/>
    <property type="project" value="TreeGrafter"/>
</dbReference>
<dbReference type="EMBL" id="WMZU01000003">
    <property type="protein sequence ID" value="MTS26452.1"/>
    <property type="molecule type" value="Genomic_DNA"/>
</dbReference>
<dbReference type="InterPro" id="IPR028082">
    <property type="entry name" value="Peripla_BP_I"/>
</dbReference>
<dbReference type="InterPro" id="IPR046335">
    <property type="entry name" value="LacI/GalR-like_sensor"/>
</dbReference>
<dbReference type="Proteomes" id="UP000449193">
    <property type="component" value="Unassembled WGS sequence"/>
</dbReference>
<evidence type="ECO:0000313" key="9">
    <source>
        <dbReference type="Proteomes" id="UP000053433"/>
    </source>
</evidence>
<accession>A0A0W7TTX2</accession>
<dbReference type="GO" id="GO:0000976">
    <property type="term" value="F:transcription cis-regulatory region binding"/>
    <property type="evidence" value="ECO:0007669"/>
    <property type="project" value="TreeGrafter"/>
</dbReference>
<dbReference type="InterPro" id="IPR000843">
    <property type="entry name" value="HTH_LacI"/>
</dbReference>
<dbReference type="Pfam" id="PF13377">
    <property type="entry name" value="Peripla_BP_3"/>
    <property type="match status" value="1"/>
</dbReference>
<evidence type="ECO:0000313" key="8">
    <source>
        <dbReference type="EMBL" id="MTS50068.1"/>
    </source>
</evidence>
<dbReference type="RefSeq" id="WP_009324824.1">
    <property type="nucleotide sequence ID" value="NZ_CAOJUJ010000008.1"/>
</dbReference>
<evidence type="ECO:0000256" key="3">
    <source>
        <dbReference type="ARBA" id="ARBA00023163"/>
    </source>
</evidence>
<dbReference type="InterPro" id="IPR010982">
    <property type="entry name" value="Lambda_DNA-bd_dom_sf"/>
</dbReference>
<reference evidence="5 9" key="1">
    <citation type="submission" date="2015-10" db="EMBL/GenBank/DDBJ databases">
        <title>A novel member of the family Ruminococcaceae isolated from human faeces.</title>
        <authorList>
            <person name="Shkoporov A.N."/>
            <person name="Chaplin A.V."/>
            <person name="Motuzova O.V."/>
            <person name="Kafarskaia L.I."/>
            <person name="Efimov B.A."/>
        </authorList>
    </citation>
    <scope>NUCLEOTIDE SEQUENCE [LARGE SCALE GENOMIC DNA]</scope>
    <source>
        <strain evidence="5 9">668</strain>
    </source>
</reference>
<organism evidence="5 9">
    <name type="scientific">Ruthenibacterium lactatiformans</name>
    <dbReference type="NCBI Taxonomy" id="1550024"/>
    <lineage>
        <taxon>Bacteria</taxon>
        <taxon>Bacillati</taxon>
        <taxon>Bacillota</taxon>
        <taxon>Clostridia</taxon>
        <taxon>Eubacteriales</taxon>
        <taxon>Oscillospiraceae</taxon>
        <taxon>Ruthenibacterium</taxon>
    </lineage>
</organism>
<evidence type="ECO:0000313" key="10">
    <source>
        <dbReference type="Proteomes" id="UP000431913"/>
    </source>
</evidence>
<dbReference type="Proteomes" id="UP000472755">
    <property type="component" value="Unassembled WGS sequence"/>
</dbReference>
<dbReference type="Gene3D" id="3.40.50.2300">
    <property type="match status" value="2"/>
</dbReference>
<dbReference type="EMBL" id="LMUA01000003">
    <property type="protein sequence ID" value="KUE77293.1"/>
    <property type="molecule type" value="Genomic_DNA"/>
</dbReference>
<dbReference type="Gene3D" id="1.10.260.40">
    <property type="entry name" value="lambda repressor-like DNA-binding domains"/>
    <property type="match status" value="1"/>
</dbReference>
<dbReference type="SMART" id="SM00354">
    <property type="entry name" value="HTH_LACI"/>
    <property type="match status" value="1"/>
</dbReference>
<keyword evidence="1" id="KW-0805">Transcription regulation</keyword>
<dbReference type="CDD" id="cd06267">
    <property type="entry name" value="PBP1_LacI_sugar_binding-like"/>
    <property type="match status" value="1"/>
</dbReference>
<dbReference type="PANTHER" id="PTHR30146">
    <property type="entry name" value="LACI-RELATED TRANSCRIPTIONAL REPRESSOR"/>
    <property type="match status" value="1"/>
</dbReference>
<dbReference type="EMBL" id="VUNJ01000001">
    <property type="protein sequence ID" value="MST90426.1"/>
    <property type="molecule type" value="Genomic_DNA"/>
</dbReference>
<feature type="domain" description="HTH lacI-type" evidence="4">
    <location>
        <begin position="4"/>
        <end position="61"/>
    </location>
</feature>
<dbReference type="PANTHER" id="PTHR30146:SF109">
    <property type="entry name" value="HTH-TYPE TRANSCRIPTIONAL REGULATOR GALS"/>
    <property type="match status" value="1"/>
</dbReference>